<dbReference type="AlphaFoldDB" id="A0A8J4Y578"/>
<feature type="region of interest" description="Disordered" evidence="1">
    <location>
        <begin position="343"/>
        <end position="392"/>
    </location>
</feature>
<evidence type="ECO:0000313" key="3">
    <source>
        <dbReference type="Proteomes" id="UP000770661"/>
    </source>
</evidence>
<dbReference type="Proteomes" id="UP000770661">
    <property type="component" value="Unassembled WGS sequence"/>
</dbReference>
<feature type="compositionally biased region" description="Gly residues" evidence="1">
    <location>
        <begin position="66"/>
        <end position="76"/>
    </location>
</feature>
<feature type="compositionally biased region" description="Polar residues" evidence="1">
    <location>
        <begin position="206"/>
        <end position="216"/>
    </location>
</feature>
<reference evidence="2" key="1">
    <citation type="submission" date="2020-07" db="EMBL/GenBank/DDBJ databases">
        <title>The High-quality genome of the commercially important snow crab, Chionoecetes opilio.</title>
        <authorList>
            <person name="Jeong J.-H."/>
            <person name="Ryu S."/>
        </authorList>
    </citation>
    <scope>NUCLEOTIDE SEQUENCE</scope>
    <source>
        <strain evidence="2">MADBK_172401_WGS</strain>
        <tissue evidence="2">Digestive gland</tissue>
    </source>
</reference>
<proteinExistence type="predicted"/>
<feature type="region of interest" description="Disordered" evidence="1">
    <location>
        <begin position="199"/>
        <end position="242"/>
    </location>
</feature>
<feature type="compositionally biased region" description="Polar residues" evidence="1">
    <location>
        <begin position="417"/>
        <end position="430"/>
    </location>
</feature>
<gene>
    <name evidence="2" type="ORF">GWK47_009599</name>
</gene>
<sequence>MGGGGGGRVGARTPKIPYPGPRGGRAGSGEGLGTRKATKTSAHSATRGRPGAWQGQVPPNPRTAPGGSGGGGGGGRIVNTPISAYTGQTRYPKPPAPALGGAQRGGGRGWEKNEHRPFSYSGRPGTTQPPAPGPDAEHVGSESHGSGQNLRACFRPDYAQLQCRNDNPPPPPPRGKVPRKPITKREILHITRGSVLVGAPAPPNFLSPSPATQSPPDISPPLPAATKSPASSPPPWPRRKAPRLPLLTYLPYPVQTTISHRESHPKSHPYSGVDASCHPFKTLQLPLPLRHSLPRPPRPLPLSMSQEAVADPRAAGKGGCSRLTPRRLTHAPRQLQALLAVPFPTSPITPSPSRRDLGGKANRGETPGRLSRWTSSPLKTPPHLNPPTPGRSIPVLLVTEANRGGTPGRLSCWAPSPQGTPTCTKPPTSGRSLPVQLVPEEDLGVWCLAAPKKGAVKYIFCMYQRNLMYRNAYAGAKKYKAGISPPVRRVSRQATGGSRGDVVTVSHLRHWSPCRARQGVGT</sequence>
<evidence type="ECO:0000313" key="2">
    <source>
        <dbReference type="EMBL" id="KAG0716484.1"/>
    </source>
</evidence>
<feature type="region of interest" description="Disordered" evidence="1">
    <location>
        <begin position="407"/>
        <end position="430"/>
    </location>
</feature>
<protein>
    <submittedName>
        <fullName evidence="2">Uncharacterized protein</fullName>
    </submittedName>
</protein>
<keyword evidence="3" id="KW-1185">Reference proteome</keyword>
<comment type="caution">
    <text evidence="2">The sequence shown here is derived from an EMBL/GenBank/DDBJ whole genome shotgun (WGS) entry which is preliminary data.</text>
</comment>
<feature type="compositionally biased region" description="Gly residues" evidence="1">
    <location>
        <begin position="21"/>
        <end position="32"/>
    </location>
</feature>
<accession>A0A8J4Y578</accession>
<organism evidence="2 3">
    <name type="scientific">Chionoecetes opilio</name>
    <name type="common">Atlantic snow crab</name>
    <name type="synonym">Cancer opilio</name>
    <dbReference type="NCBI Taxonomy" id="41210"/>
    <lineage>
        <taxon>Eukaryota</taxon>
        <taxon>Metazoa</taxon>
        <taxon>Ecdysozoa</taxon>
        <taxon>Arthropoda</taxon>
        <taxon>Crustacea</taxon>
        <taxon>Multicrustacea</taxon>
        <taxon>Malacostraca</taxon>
        <taxon>Eumalacostraca</taxon>
        <taxon>Eucarida</taxon>
        <taxon>Decapoda</taxon>
        <taxon>Pleocyemata</taxon>
        <taxon>Brachyura</taxon>
        <taxon>Eubrachyura</taxon>
        <taxon>Majoidea</taxon>
        <taxon>Majidae</taxon>
        <taxon>Chionoecetes</taxon>
    </lineage>
</organism>
<feature type="region of interest" description="Disordered" evidence="1">
    <location>
        <begin position="1"/>
        <end position="184"/>
    </location>
</feature>
<feature type="compositionally biased region" description="Pro residues" evidence="1">
    <location>
        <begin position="379"/>
        <end position="389"/>
    </location>
</feature>
<dbReference type="EMBL" id="JACEEZ010018807">
    <property type="protein sequence ID" value="KAG0716484.1"/>
    <property type="molecule type" value="Genomic_DNA"/>
</dbReference>
<feature type="compositionally biased region" description="Polar residues" evidence="1">
    <location>
        <begin position="80"/>
        <end position="89"/>
    </location>
</feature>
<evidence type="ECO:0000256" key="1">
    <source>
        <dbReference type="SAM" id="MobiDB-lite"/>
    </source>
</evidence>
<name>A0A8J4Y578_CHIOP</name>